<dbReference type="NCBIfam" id="TIGR01826">
    <property type="entry name" value="CofD_related"/>
    <property type="match status" value="1"/>
</dbReference>
<dbReference type="HAMAP" id="MF_00973">
    <property type="entry name" value="Gluconeogen_factor"/>
    <property type="match status" value="1"/>
</dbReference>
<dbReference type="eggNOG" id="COG0391">
    <property type="taxonomic scope" value="Bacteria"/>
</dbReference>
<comment type="similarity">
    <text evidence="2">Belongs to the gluconeogenesis factor family.</text>
</comment>
<dbReference type="Pfam" id="PF01933">
    <property type="entry name" value="CofD"/>
    <property type="match status" value="1"/>
</dbReference>
<evidence type="ECO:0000256" key="1">
    <source>
        <dbReference type="ARBA" id="ARBA00022490"/>
    </source>
</evidence>
<dbReference type="CDD" id="cd07187">
    <property type="entry name" value="YvcK_like"/>
    <property type="match status" value="1"/>
</dbReference>
<keyword evidence="4" id="KW-1185">Reference proteome</keyword>
<evidence type="ECO:0000313" key="4">
    <source>
        <dbReference type="Proteomes" id="UP000019591"/>
    </source>
</evidence>
<comment type="function">
    <text evidence="2">Required for morphogenesis under gluconeogenic growth conditions.</text>
</comment>
<dbReference type="GO" id="GO:0008360">
    <property type="term" value="P:regulation of cell shape"/>
    <property type="evidence" value="ECO:0007669"/>
    <property type="project" value="UniProtKB-UniRule"/>
</dbReference>
<dbReference type="InterPro" id="IPR002882">
    <property type="entry name" value="CofD"/>
</dbReference>
<protein>
    <recommendedName>
        <fullName evidence="2">Putative gluconeogenesis factor</fullName>
    </recommendedName>
</protein>
<comment type="subcellular location">
    <subcellularLocation>
        <location evidence="2">Cytoplasm</location>
    </subcellularLocation>
</comment>
<proteinExistence type="inferred from homology"/>
<accession>W8TD68</accession>
<evidence type="ECO:0000313" key="3">
    <source>
        <dbReference type="EMBL" id="AHM55753.1"/>
    </source>
</evidence>
<dbReference type="AlphaFoldDB" id="W8TD68"/>
<name>W8TD68_PEPAC</name>
<dbReference type="KEGG" id="eac:EAL2_c04510"/>
<keyword evidence="1 2" id="KW-0963">Cytoplasm</keyword>
<dbReference type="PATRIC" id="fig|1286171.3.peg.395"/>
<dbReference type="STRING" id="1286171.EAL2_c04510"/>
<dbReference type="SUPFAM" id="SSF142338">
    <property type="entry name" value="CofD-like"/>
    <property type="match status" value="1"/>
</dbReference>
<dbReference type="PANTHER" id="PTHR30135:SF3">
    <property type="entry name" value="GLUCONEOGENESIS FACTOR-RELATED"/>
    <property type="match status" value="1"/>
</dbReference>
<dbReference type="GO" id="GO:0005737">
    <property type="term" value="C:cytoplasm"/>
    <property type="evidence" value="ECO:0007669"/>
    <property type="project" value="UniProtKB-SubCell"/>
</dbReference>
<dbReference type="Proteomes" id="UP000019591">
    <property type="component" value="Chromosome"/>
</dbReference>
<evidence type="ECO:0000256" key="2">
    <source>
        <dbReference type="HAMAP-Rule" id="MF_00973"/>
    </source>
</evidence>
<dbReference type="EMBL" id="CP007452">
    <property type="protein sequence ID" value="AHM55753.1"/>
    <property type="molecule type" value="Genomic_DNA"/>
</dbReference>
<dbReference type="OrthoDB" id="9783842at2"/>
<dbReference type="HOGENOM" id="CLU_044041_0_1_9"/>
<organism evidence="3 4">
    <name type="scientific">Peptoclostridium acidaminophilum DSM 3953</name>
    <dbReference type="NCBI Taxonomy" id="1286171"/>
    <lineage>
        <taxon>Bacteria</taxon>
        <taxon>Bacillati</taxon>
        <taxon>Bacillota</taxon>
        <taxon>Clostridia</taxon>
        <taxon>Peptostreptococcales</taxon>
        <taxon>Peptoclostridiaceae</taxon>
        <taxon>Peptoclostridium</taxon>
    </lineage>
</organism>
<dbReference type="RefSeq" id="WP_025434792.1">
    <property type="nucleotide sequence ID" value="NZ_CP007452.1"/>
</dbReference>
<reference evidence="3 4" key="1">
    <citation type="journal article" date="2014" name="Genome Announc.">
        <title>Complete Genome Sequence of Amino Acid-Utilizing Eubacterium acidaminophilum al-2 (DSM 3953).</title>
        <authorList>
            <person name="Poehlein A."/>
            <person name="Andreesen J.R."/>
            <person name="Daniel R."/>
        </authorList>
    </citation>
    <scope>NUCLEOTIDE SEQUENCE [LARGE SCALE GENOMIC DNA]</scope>
    <source>
        <strain evidence="3 4">DSM 3953</strain>
    </source>
</reference>
<dbReference type="Gene3D" id="3.40.50.10680">
    <property type="entry name" value="CofD-like domains"/>
    <property type="match status" value="1"/>
</dbReference>
<dbReference type="InterPro" id="IPR038136">
    <property type="entry name" value="CofD-like_dom_sf"/>
</dbReference>
<gene>
    <name evidence="3" type="ORF">EAL2_c04510</name>
</gene>
<dbReference type="GO" id="GO:0043743">
    <property type="term" value="F:LPPG:FO 2-phospho-L-lactate transferase activity"/>
    <property type="evidence" value="ECO:0007669"/>
    <property type="project" value="InterPro"/>
</dbReference>
<dbReference type="PANTHER" id="PTHR30135">
    <property type="entry name" value="UNCHARACTERIZED PROTEIN YVCK-RELATED"/>
    <property type="match status" value="1"/>
</dbReference>
<dbReference type="InterPro" id="IPR010119">
    <property type="entry name" value="Gluconeogen_factor"/>
</dbReference>
<sequence>MDIIDGPKVVVIGGGTGQSIFLRGLKQLTENITAVVAVTDDGGGSGKLREDLGMLPPGDIRNCIIALADIEPEMKKVMQYRFPDGEYKGQSFGNLFIAALNGVYGSFEKAISKISQILAVKGKVLPVSADNLRLYAELENGNIVKGEAQIPLECIRQRSGIKRVFLDVQEPKALDEVVDAISCADIIVIGPGSLYTSIVPNILIPQLKNAILQSNALKVYVCNIMTQPGETDGFDVLKHVEAIFAHSCPGLFNYVIVNNGCIPSEYIEKYKNDNASLVGLDKRQTELLREKNVRVITGDFVKVKKGYIRHDAYKLASLIIDLFQGVNQGEKGI</sequence>